<evidence type="ECO:0000259" key="3">
    <source>
        <dbReference type="SMART" id="SM00829"/>
    </source>
</evidence>
<dbReference type="GO" id="GO:0070402">
    <property type="term" value="F:NADPH binding"/>
    <property type="evidence" value="ECO:0007669"/>
    <property type="project" value="TreeGrafter"/>
</dbReference>
<sequence length="352" mass="37788">MPLTFSTRARELIVAKVIHVAGLGGPEHLSIADVDVRQPRAGEVRFKVEAFALNRADILYITGEHYTELKLPSRVGSEAAGVIDAVGEGVTRFKVGDKVSSVPFYSQESDWHGVQGEFAIVPEQFLAPWPEGLPATEACSLWMQYLTAYYALLTVGGLSAGKNALITAAASSAGVGAIQTAKAIGATVIATTRSANKIEFLKKVGADHVIVTRTGDDFAPVIRKLTGGKGVDVVFDPISGDFLKDYMGGLNWGAKVIIYGMLEGLDINIPILPSIRSKASVHPYSMFNHTISPDELRDGIDFVMENIRSGKFHPEIDRVFPFAETIAAYQHMQGNSQCGKIVVAVTPAANSN</sequence>
<accession>A0A533I156</accession>
<dbReference type="SUPFAM" id="SSF51735">
    <property type="entry name" value="NAD(P)-binding Rossmann-fold domains"/>
    <property type="match status" value="1"/>
</dbReference>
<evidence type="ECO:0000256" key="2">
    <source>
        <dbReference type="ARBA" id="ARBA00023002"/>
    </source>
</evidence>
<dbReference type="GO" id="GO:0016651">
    <property type="term" value="F:oxidoreductase activity, acting on NAD(P)H"/>
    <property type="evidence" value="ECO:0007669"/>
    <property type="project" value="TreeGrafter"/>
</dbReference>
<dbReference type="AlphaFoldDB" id="A0A533I156"/>
<dbReference type="Gene3D" id="3.40.50.720">
    <property type="entry name" value="NAD(P)-binding Rossmann-like Domain"/>
    <property type="match status" value="1"/>
</dbReference>
<dbReference type="Pfam" id="PF00107">
    <property type="entry name" value="ADH_zinc_N"/>
    <property type="match status" value="1"/>
</dbReference>
<dbReference type="EMBL" id="VAFL01000013">
    <property type="protein sequence ID" value="TKW65429.1"/>
    <property type="molecule type" value="Genomic_DNA"/>
</dbReference>
<dbReference type="Gene3D" id="3.90.180.10">
    <property type="entry name" value="Medium-chain alcohol dehydrogenases, catalytic domain"/>
    <property type="match status" value="1"/>
</dbReference>
<organism evidence="4 5">
    <name type="scientific">Paracoccus denitrificans</name>
    <dbReference type="NCBI Taxonomy" id="266"/>
    <lineage>
        <taxon>Bacteria</taxon>
        <taxon>Pseudomonadati</taxon>
        <taxon>Pseudomonadota</taxon>
        <taxon>Alphaproteobacteria</taxon>
        <taxon>Rhodobacterales</taxon>
        <taxon>Paracoccaceae</taxon>
        <taxon>Paracoccus</taxon>
    </lineage>
</organism>
<dbReference type="InterPro" id="IPR013154">
    <property type="entry name" value="ADH-like_N"/>
</dbReference>
<dbReference type="SMART" id="SM00829">
    <property type="entry name" value="PKS_ER"/>
    <property type="match status" value="1"/>
</dbReference>
<dbReference type="InterPro" id="IPR020843">
    <property type="entry name" value="ER"/>
</dbReference>
<gene>
    <name evidence="4" type="ORF">DI616_14750</name>
</gene>
<dbReference type="InterPro" id="IPR011032">
    <property type="entry name" value="GroES-like_sf"/>
</dbReference>
<evidence type="ECO:0000313" key="4">
    <source>
        <dbReference type="EMBL" id="TKW65429.1"/>
    </source>
</evidence>
<keyword evidence="1" id="KW-0521">NADP</keyword>
<dbReference type="Pfam" id="PF08240">
    <property type="entry name" value="ADH_N"/>
    <property type="match status" value="1"/>
</dbReference>
<dbReference type="InterPro" id="IPR036291">
    <property type="entry name" value="NAD(P)-bd_dom_sf"/>
</dbReference>
<proteinExistence type="predicted"/>
<evidence type="ECO:0000313" key="5">
    <source>
        <dbReference type="Proteomes" id="UP000315344"/>
    </source>
</evidence>
<dbReference type="Proteomes" id="UP000315344">
    <property type="component" value="Unassembled WGS sequence"/>
</dbReference>
<dbReference type="InterPro" id="IPR013149">
    <property type="entry name" value="ADH-like_C"/>
</dbReference>
<reference evidence="4 5" key="1">
    <citation type="journal article" date="2017" name="Nat. Commun.">
        <title>In situ click chemistry generation of cyclooxygenase-2 inhibitors.</title>
        <authorList>
            <person name="Bhardwaj A."/>
            <person name="Kaur J."/>
            <person name="Wuest M."/>
            <person name="Wuest F."/>
        </authorList>
    </citation>
    <scope>NUCLEOTIDE SEQUENCE [LARGE SCALE GENOMIC DNA]</scope>
    <source>
        <strain evidence="4">S2_012_000_R3_94</strain>
    </source>
</reference>
<keyword evidence="2" id="KW-0560">Oxidoreductase</keyword>
<dbReference type="SUPFAM" id="SSF50129">
    <property type="entry name" value="GroES-like"/>
    <property type="match status" value="1"/>
</dbReference>
<protein>
    <submittedName>
        <fullName evidence="4">Zinc-binding dehydrogenase</fullName>
    </submittedName>
</protein>
<evidence type="ECO:0000256" key="1">
    <source>
        <dbReference type="ARBA" id="ARBA00022857"/>
    </source>
</evidence>
<dbReference type="CDD" id="cd08268">
    <property type="entry name" value="MDR2"/>
    <property type="match status" value="1"/>
</dbReference>
<name>A0A533I156_PARDE</name>
<comment type="caution">
    <text evidence="4">The sequence shown here is derived from an EMBL/GenBank/DDBJ whole genome shotgun (WGS) entry which is preliminary data.</text>
</comment>
<dbReference type="PANTHER" id="PTHR48106">
    <property type="entry name" value="QUINONE OXIDOREDUCTASE PIG3-RELATED"/>
    <property type="match status" value="1"/>
</dbReference>
<feature type="domain" description="Enoyl reductase (ER)" evidence="3">
    <location>
        <begin position="24"/>
        <end position="343"/>
    </location>
</feature>
<dbReference type="PANTHER" id="PTHR48106:SF18">
    <property type="entry name" value="QUINONE OXIDOREDUCTASE PIG3"/>
    <property type="match status" value="1"/>
</dbReference>